<dbReference type="SMART" id="SM00448">
    <property type="entry name" value="REC"/>
    <property type="match status" value="2"/>
</dbReference>
<evidence type="ECO:0000256" key="3">
    <source>
        <dbReference type="ARBA" id="ARBA00012438"/>
    </source>
</evidence>
<dbReference type="Pfam" id="PF00072">
    <property type="entry name" value="Response_reg"/>
    <property type="match status" value="2"/>
</dbReference>
<evidence type="ECO:0000256" key="1">
    <source>
        <dbReference type="ARBA" id="ARBA00000085"/>
    </source>
</evidence>
<dbReference type="GO" id="GO:0005886">
    <property type="term" value="C:plasma membrane"/>
    <property type="evidence" value="ECO:0007669"/>
    <property type="project" value="UniProtKB-SubCell"/>
</dbReference>
<dbReference type="GO" id="GO:0000155">
    <property type="term" value="F:phosphorelay sensor kinase activity"/>
    <property type="evidence" value="ECO:0007669"/>
    <property type="project" value="InterPro"/>
</dbReference>
<dbReference type="SUPFAM" id="SSF47384">
    <property type="entry name" value="Homodimeric domain of signal transducing histidine kinase"/>
    <property type="match status" value="1"/>
</dbReference>
<dbReference type="SMART" id="SM00388">
    <property type="entry name" value="HisKA"/>
    <property type="match status" value="1"/>
</dbReference>
<evidence type="ECO:0000313" key="18">
    <source>
        <dbReference type="Proteomes" id="UP000603434"/>
    </source>
</evidence>
<evidence type="ECO:0000256" key="2">
    <source>
        <dbReference type="ARBA" id="ARBA00004651"/>
    </source>
</evidence>
<dbReference type="PRINTS" id="PR00344">
    <property type="entry name" value="BCTRLSENSOR"/>
</dbReference>
<keyword evidence="7" id="KW-0547">Nucleotide-binding</keyword>
<comment type="caution">
    <text evidence="17">The sequence shown here is derived from an EMBL/GenBank/DDBJ whole genome shotgun (WGS) entry which is preliminary data.</text>
</comment>
<evidence type="ECO:0000256" key="6">
    <source>
        <dbReference type="ARBA" id="ARBA00022692"/>
    </source>
</evidence>
<evidence type="ECO:0000256" key="11">
    <source>
        <dbReference type="ARBA" id="ARBA00023136"/>
    </source>
</evidence>
<keyword evidence="5 13" id="KW-0597">Phosphoprotein</keyword>
<proteinExistence type="predicted"/>
<gene>
    <name evidence="17" type="ORF">H8E23_17930</name>
</gene>
<dbReference type="SUPFAM" id="SSF55874">
    <property type="entry name" value="ATPase domain of HSP90 chaperone/DNA topoisomerase II/histidine kinase"/>
    <property type="match status" value="1"/>
</dbReference>
<feature type="domain" description="Histidine kinase" evidence="14">
    <location>
        <begin position="1"/>
        <end position="218"/>
    </location>
</feature>
<dbReference type="InterPro" id="IPR011006">
    <property type="entry name" value="CheY-like_superfamily"/>
</dbReference>
<dbReference type="PROSITE" id="PS50894">
    <property type="entry name" value="HPT"/>
    <property type="match status" value="1"/>
</dbReference>
<dbReference type="SUPFAM" id="SSF52172">
    <property type="entry name" value="CheY-like"/>
    <property type="match status" value="2"/>
</dbReference>
<evidence type="ECO:0000256" key="9">
    <source>
        <dbReference type="ARBA" id="ARBA00022989"/>
    </source>
</evidence>
<keyword evidence="9" id="KW-1133">Transmembrane helix</keyword>
<dbReference type="PROSITE" id="PS50109">
    <property type="entry name" value="HIS_KIN"/>
    <property type="match status" value="1"/>
</dbReference>
<dbReference type="EMBL" id="JACNJH010000282">
    <property type="protein sequence ID" value="MBC8363265.1"/>
    <property type="molecule type" value="Genomic_DNA"/>
</dbReference>
<feature type="modified residue" description="4-aspartylphosphate" evidence="13">
    <location>
        <position position="291"/>
    </location>
</feature>
<dbReference type="InterPro" id="IPR001789">
    <property type="entry name" value="Sig_transdc_resp-reg_receiver"/>
</dbReference>
<evidence type="ECO:0000256" key="7">
    <source>
        <dbReference type="ARBA" id="ARBA00022741"/>
    </source>
</evidence>
<keyword evidence="6" id="KW-0812">Transmembrane</keyword>
<evidence type="ECO:0000259" key="16">
    <source>
        <dbReference type="PROSITE" id="PS50894"/>
    </source>
</evidence>
<dbReference type="Gene3D" id="1.20.120.160">
    <property type="entry name" value="HPT domain"/>
    <property type="match status" value="1"/>
</dbReference>
<dbReference type="Proteomes" id="UP000603434">
    <property type="component" value="Unassembled WGS sequence"/>
</dbReference>
<dbReference type="FunFam" id="3.30.565.10:FF:000010">
    <property type="entry name" value="Sensor histidine kinase RcsC"/>
    <property type="match status" value="1"/>
</dbReference>
<dbReference type="CDD" id="cd00082">
    <property type="entry name" value="HisKA"/>
    <property type="match status" value="1"/>
</dbReference>
<evidence type="ECO:0000256" key="5">
    <source>
        <dbReference type="ARBA" id="ARBA00022553"/>
    </source>
</evidence>
<dbReference type="GO" id="GO:0005524">
    <property type="term" value="F:ATP binding"/>
    <property type="evidence" value="ECO:0007669"/>
    <property type="project" value="UniProtKB-KW"/>
</dbReference>
<evidence type="ECO:0000259" key="15">
    <source>
        <dbReference type="PROSITE" id="PS50110"/>
    </source>
</evidence>
<keyword evidence="4" id="KW-1003">Cell membrane</keyword>
<dbReference type="Gene3D" id="3.30.565.10">
    <property type="entry name" value="Histidine kinase-like ATPase, C-terminal domain"/>
    <property type="match status" value="1"/>
</dbReference>
<dbReference type="InterPro" id="IPR004358">
    <property type="entry name" value="Sig_transdc_His_kin-like_C"/>
</dbReference>
<dbReference type="SMART" id="SM00387">
    <property type="entry name" value="HATPase_c"/>
    <property type="match status" value="1"/>
</dbReference>
<dbReference type="Pfam" id="PF02518">
    <property type="entry name" value="HATPase_c"/>
    <property type="match status" value="1"/>
</dbReference>
<keyword evidence="10" id="KW-0902">Two-component regulatory system</keyword>
<evidence type="ECO:0000256" key="10">
    <source>
        <dbReference type="ARBA" id="ARBA00023012"/>
    </source>
</evidence>
<dbReference type="InterPro" id="IPR036097">
    <property type="entry name" value="HisK_dim/P_sf"/>
</dbReference>
<dbReference type="CDD" id="cd00088">
    <property type="entry name" value="HPT"/>
    <property type="match status" value="1"/>
</dbReference>
<dbReference type="InterPro" id="IPR036890">
    <property type="entry name" value="HATPase_C_sf"/>
</dbReference>
<evidence type="ECO:0000259" key="14">
    <source>
        <dbReference type="PROSITE" id="PS50109"/>
    </source>
</evidence>
<protein>
    <recommendedName>
        <fullName evidence="3">histidine kinase</fullName>
        <ecNumber evidence="3">2.7.13.3</ecNumber>
    </recommendedName>
</protein>
<sequence>EIRPPMNGVIGMTELMLATDLDPQQREYATAVQKSAGLLIRLLNDILDYSKIEAGKLDLDMIDFDLRIMLEDVSDLMTQKAYRKGLEFHSHVSPEVPSLLHGDPGRLRQILLNLISNAIKFTDSGEIDIRVMLDKETDERAVVRFAVEDTGIGIPTSRLDLLFKSFSQLDVSTTRKYGGTGLGLAISKQLAEIMGGQIGVQSRLGKGATFWFTADFEKQTQAGAALPAPPVDIKGKRVLAADNNATRLLVLSDSLKSWACHFDSASNAHDALSLLHQAAKDGAAFDLAIIDQMMPDMDGETLGKIIKNDPALKDTRLVLLTSQAQRGDAARAKKIGFDAYLTKPLKLSLLFECLVTVLAKPPNQALQGQEPAFITRYTIAESMKRKIHILLAEDNEINQKLALSILNKLGYRVDVAANGKEAVKALETSAYDVVLMDVRMPEMDGLEATRLIRDSHSNVLNHDIPIIAVTASAIKGDRERFLNAGMNDYISKPIDSEKLLETIGKYVSVSAPNKGQPPDDTVQDQTDIFDKDELLNRVGGDEELLQELLNLFLVNFPGQLHELRQALQHNDAVKIAEQAHTIKGASANLGAHTLKHKAFKMETAGKNNDLILAQATLNQLDSEFNKFRNVISNLSL</sequence>
<feature type="non-terminal residue" evidence="17">
    <location>
        <position position="1"/>
    </location>
</feature>
<feature type="domain" description="Response regulatory" evidence="15">
    <location>
        <begin position="388"/>
        <end position="507"/>
    </location>
</feature>
<dbReference type="PANTHER" id="PTHR45339">
    <property type="entry name" value="HYBRID SIGNAL TRANSDUCTION HISTIDINE KINASE J"/>
    <property type="match status" value="1"/>
</dbReference>
<feature type="domain" description="HPt" evidence="16">
    <location>
        <begin position="541"/>
        <end position="634"/>
    </location>
</feature>
<dbReference type="InterPro" id="IPR005467">
    <property type="entry name" value="His_kinase_dom"/>
</dbReference>
<reference evidence="17 18" key="1">
    <citation type="submission" date="2020-08" db="EMBL/GenBank/DDBJ databases">
        <title>Bridging the membrane lipid divide: bacteria of the FCB group superphylum have the potential to synthesize archaeal ether lipids.</title>
        <authorList>
            <person name="Villanueva L."/>
            <person name="Von Meijenfeldt F.A.B."/>
            <person name="Westbye A.B."/>
            <person name="Yadav S."/>
            <person name="Hopmans E.C."/>
            <person name="Dutilh B.E."/>
            <person name="Sinninghe Damste J.S."/>
        </authorList>
    </citation>
    <scope>NUCLEOTIDE SEQUENCE [LARGE SCALE GENOMIC DNA]</scope>
    <source>
        <strain evidence="17">NIOZ-UU30</strain>
    </source>
</reference>
<keyword evidence="8" id="KW-0067">ATP-binding</keyword>
<dbReference type="PANTHER" id="PTHR45339:SF1">
    <property type="entry name" value="HYBRID SIGNAL TRANSDUCTION HISTIDINE KINASE J"/>
    <property type="match status" value="1"/>
</dbReference>
<dbReference type="InterPro" id="IPR008207">
    <property type="entry name" value="Sig_transdc_His_kin_Hpt_dom"/>
</dbReference>
<feature type="modified residue" description="4-aspartylphosphate" evidence="13">
    <location>
        <position position="437"/>
    </location>
</feature>
<accession>A0A8J6NUY1</accession>
<dbReference type="AlphaFoldDB" id="A0A8J6NUY1"/>
<feature type="modified residue" description="Phosphohistidine" evidence="12">
    <location>
        <position position="580"/>
    </location>
</feature>
<dbReference type="Gene3D" id="1.10.287.130">
    <property type="match status" value="1"/>
</dbReference>
<keyword evidence="11" id="KW-0472">Membrane</keyword>
<organism evidence="17 18">
    <name type="scientific">Candidatus Desulfatibia profunda</name>
    <dbReference type="NCBI Taxonomy" id="2841695"/>
    <lineage>
        <taxon>Bacteria</taxon>
        <taxon>Pseudomonadati</taxon>
        <taxon>Thermodesulfobacteriota</taxon>
        <taxon>Desulfobacteria</taxon>
        <taxon>Desulfobacterales</taxon>
        <taxon>Desulfobacterales incertae sedis</taxon>
        <taxon>Candidatus Desulfatibia</taxon>
    </lineage>
</organism>
<dbReference type="InterPro" id="IPR036641">
    <property type="entry name" value="HPT_dom_sf"/>
</dbReference>
<comment type="subcellular location">
    <subcellularLocation>
        <location evidence="2">Cell membrane</location>
        <topology evidence="2">Multi-pass membrane protein</topology>
    </subcellularLocation>
</comment>
<dbReference type="Pfam" id="PF01627">
    <property type="entry name" value="Hpt"/>
    <property type="match status" value="1"/>
</dbReference>
<dbReference type="CDD" id="cd17546">
    <property type="entry name" value="REC_hyHK_CKI1_RcsC-like"/>
    <property type="match status" value="2"/>
</dbReference>
<dbReference type="CDD" id="cd16922">
    <property type="entry name" value="HATPase_EvgS-ArcB-TorS-like"/>
    <property type="match status" value="1"/>
</dbReference>
<evidence type="ECO:0000256" key="8">
    <source>
        <dbReference type="ARBA" id="ARBA00022840"/>
    </source>
</evidence>
<dbReference type="SUPFAM" id="SSF47226">
    <property type="entry name" value="Histidine-containing phosphotransfer domain, HPT domain"/>
    <property type="match status" value="1"/>
</dbReference>
<comment type="catalytic activity">
    <reaction evidence="1">
        <text>ATP + protein L-histidine = ADP + protein N-phospho-L-histidine.</text>
        <dbReference type="EC" id="2.7.13.3"/>
    </reaction>
</comment>
<evidence type="ECO:0000256" key="12">
    <source>
        <dbReference type="PROSITE-ProRule" id="PRU00110"/>
    </source>
</evidence>
<dbReference type="PROSITE" id="PS50110">
    <property type="entry name" value="RESPONSE_REGULATORY"/>
    <property type="match status" value="2"/>
</dbReference>
<evidence type="ECO:0000256" key="4">
    <source>
        <dbReference type="ARBA" id="ARBA00022475"/>
    </source>
</evidence>
<feature type="domain" description="Response regulatory" evidence="15">
    <location>
        <begin position="237"/>
        <end position="358"/>
    </location>
</feature>
<dbReference type="EC" id="2.7.13.3" evidence="3"/>
<dbReference type="Pfam" id="PF00512">
    <property type="entry name" value="HisKA"/>
    <property type="match status" value="1"/>
</dbReference>
<dbReference type="InterPro" id="IPR003594">
    <property type="entry name" value="HATPase_dom"/>
</dbReference>
<name>A0A8J6NUY1_9BACT</name>
<evidence type="ECO:0000313" key="17">
    <source>
        <dbReference type="EMBL" id="MBC8363265.1"/>
    </source>
</evidence>
<evidence type="ECO:0000256" key="13">
    <source>
        <dbReference type="PROSITE-ProRule" id="PRU00169"/>
    </source>
</evidence>
<dbReference type="InterPro" id="IPR003661">
    <property type="entry name" value="HisK_dim/P_dom"/>
</dbReference>
<dbReference type="Gene3D" id="3.40.50.2300">
    <property type="match status" value="2"/>
</dbReference>